<dbReference type="Pfam" id="PF17784">
    <property type="entry name" value="Sulfotransfer_4"/>
    <property type="match status" value="1"/>
</dbReference>
<dbReference type="OrthoDB" id="408152at2759"/>
<protein>
    <submittedName>
        <fullName evidence="1">Uncharacterized protein</fullName>
    </submittedName>
</protein>
<organism evidence="1 2">
    <name type="scientific">Letharia columbiana</name>
    <dbReference type="NCBI Taxonomy" id="112416"/>
    <lineage>
        <taxon>Eukaryota</taxon>
        <taxon>Fungi</taxon>
        <taxon>Dikarya</taxon>
        <taxon>Ascomycota</taxon>
        <taxon>Pezizomycotina</taxon>
        <taxon>Lecanoromycetes</taxon>
        <taxon>OSLEUM clade</taxon>
        <taxon>Lecanoromycetidae</taxon>
        <taxon>Lecanorales</taxon>
        <taxon>Lecanorineae</taxon>
        <taxon>Parmeliaceae</taxon>
        <taxon>Letharia</taxon>
    </lineage>
</organism>
<evidence type="ECO:0000313" key="2">
    <source>
        <dbReference type="Proteomes" id="UP000578531"/>
    </source>
</evidence>
<keyword evidence="2" id="KW-1185">Reference proteome</keyword>
<evidence type="ECO:0000313" key="1">
    <source>
        <dbReference type="EMBL" id="KAF6231212.1"/>
    </source>
</evidence>
<dbReference type="Proteomes" id="UP000578531">
    <property type="component" value="Unassembled WGS sequence"/>
</dbReference>
<dbReference type="Gene3D" id="3.40.50.300">
    <property type="entry name" value="P-loop containing nucleotide triphosphate hydrolases"/>
    <property type="match status" value="1"/>
</dbReference>
<dbReference type="InterPro" id="IPR040632">
    <property type="entry name" value="Sulfotransfer_4"/>
</dbReference>
<reference evidence="1 2" key="1">
    <citation type="journal article" date="2020" name="Genomics">
        <title>Complete, high-quality genomes from long-read metagenomic sequencing of two wolf lichen thalli reveals enigmatic genome architecture.</title>
        <authorList>
            <person name="McKenzie S.K."/>
            <person name="Walston R.F."/>
            <person name="Allen J.L."/>
        </authorList>
    </citation>
    <scope>NUCLEOTIDE SEQUENCE [LARGE SCALE GENOMIC DNA]</scope>
    <source>
        <strain evidence="1">WasteWater2</strain>
    </source>
</reference>
<proteinExistence type="predicted"/>
<dbReference type="EMBL" id="JACCJC010000059">
    <property type="protein sequence ID" value="KAF6231212.1"/>
    <property type="molecule type" value="Genomic_DNA"/>
</dbReference>
<accession>A0A8H6L0S3</accession>
<dbReference type="GeneID" id="59292190"/>
<dbReference type="SUPFAM" id="SSF52540">
    <property type="entry name" value="P-loop containing nucleoside triphosphate hydrolases"/>
    <property type="match status" value="1"/>
</dbReference>
<comment type="caution">
    <text evidence="1">The sequence shown here is derived from an EMBL/GenBank/DDBJ whole genome shotgun (WGS) entry which is preliminary data.</text>
</comment>
<name>A0A8H6L0S3_9LECA</name>
<dbReference type="RefSeq" id="XP_037160645.1">
    <property type="nucleotide sequence ID" value="XM_037312429.1"/>
</dbReference>
<dbReference type="InterPro" id="IPR027417">
    <property type="entry name" value="P-loop_NTPase"/>
</dbReference>
<dbReference type="PANTHER" id="PTHR36978:SF4">
    <property type="entry name" value="P-LOOP CONTAINING NUCLEOSIDE TRIPHOSPHATE HYDROLASE PROTEIN"/>
    <property type="match status" value="1"/>
</dbReference>
<dbReference type="AlphaFoldDB" id="A0A8H6L0S3"/>
<gene>
    <name evidence="1" type="ORF">HO173_010544</name>
</gene>
<sequence>MVAYPEAKIILVERDVEDWYRSFDATVVTELFNKVADVIVGYIEPLIGSQIGPMGRKLLYRYFHANTPDELRQNARSVYKEHYRRIREAAPKGRLLEYRLGEGWGPLCDFLGKDVPEGLPFPRINEAAALKARVREVQWEKFKAGGMALGKHLVPAVVIGIAMGYWYRR</sequence>
<dbReference type="PANTHER" id="PTHR36978">
    <property type="entry name" value="P-LOOP CONTAINING NUCLEOTIDE TRIPHOSPHATE HYDROLASE"/>
    <property type="match status" value="1"/>
</dbReference>